<evidence type="ECO:0000256" key="8">
    <source>
        <dbReference type="ARBA" id="ARBA00023319"/>
    </source>
</evidence>
<accession>A0ABD2AAQ0</accession>
<dbReference type="EMBL" id="JAUDFV010000153">
    <property type="protein sequence ID" value="KAL2717689.1"/>
    <property type="molecule type" value="Genomic_DNA"/>
</dbReference>
<feature type="domain" description="Ig-like" evidence="10">
    <location>
        <begin position="177"/>
        <end position="272"/>
    </location>
</feature>
<protein>
    <submittedName>
        <fullName evidence="11">Lachesin-like isoform X1</fullName>
    </submittedName>
</protein>
<keyword evidence="7" id="KW-0325">Glycoprotein</keyword>
<dbReference type="InterPro" id="IPR051170">
    <property type="entry name" value="Neural/epithelial_adhesion"/>
</dbReference>
<feature type="compositionally biased region" description="Basic and acidic residues" evidence="9">
    <location>
        <begin position="386"/>
        <end position="401"/>
    </location>
</feature>
<dbReference type="InterPro" id="IPR036179">
    <property type="entry name" value="Ig-like_dom_sf"/>
</dbReference>
<evidence type="ECO:0000313" key="12">
    <source>
        <dbReference type="Proteomes" id="UP001607302"/>
    </source>
</evidence>
<evidence type="ECO:0000256" key="1">
    <source>
        <dbReference type="ARBA" id="ARBA00004236"/>
    </source>
</evidence>
<keyword evidence="12" id="KW-1185">Reference proteome</keyword>
<proteinExistence type="predicted"/>
<dbReference type="AlphaFoldDB" id="A0ABD2AAQ0"/>
<feature type="region of interest" description="Disordered" evidence="9">
    <location>
        <begin position="382"/>
        <end position="418"/>
    </location>
</feature>
<evidence type="ECO:0000256" key="2">
    <source>
        <dbReference type="ARBA" id="ARBA00022475"/>
    </source>
</evidence>
<dbReference type="Pfam" id="PF13927">
    <property type="entry name" value="Ig_3"/>
    <property type="match status" value="2"/>
</dbReference>
<keyword evidence="8" id="KW-0393">Immunoglobulin domain</keyword>
<keyword evidence="6" id="KW-1015">Disulfide bond</keyword>
<feature type="domain" description="Ig-like" evidence="10">
    <location>
        <begin position="69"/>
        <end position="174"/>
    </location>
</feature>
<comment type="caution">
    <text evidence="11">The sequence shown here is derived from an EMBL/GenBank/DDBJ whole genome shotgun (WGS) entry which is preliminary data.</text>
</comment>
<evidence type="ECO:0000256" key="5">
    <source>
        <dbReference type="ARBA" id="ARBA00023136"/>
    </source>
</evidence>
<dbReference type="FunFam" id="2.60.40.10:FF:000328">
    <property type="entry name" value="CLUMA_CG000981, isoform A"/>
    <property type="match status" value="1"/>
</dbReference>
<feature type="region of interest" description="Disordered" evidence="9">
    <location>
        <begin position="451"/>
        <end position="499"/>
    </location>
</feature>
<keyword evidence="2" id="KW-1003">Cell membrane</keyword>
<gene>
    <name evidence="11" type="ORF">V1478_013389</name>
</gene>
<feature type="domain" description="Ig-like" evidence="10">
    <location>
        <begin position="277"/>
        <end position="359"/>
    </location>
</feature>
<dbReference type="InterPro" id="IPR013783">
    <property type="entry name" value="Ig-like_fold"/>
</dbReference>
<comment type="subcellular location">
    <subcellularLocation>
        <location evidence="1">Cell membrane</location>
    </subcellularLocation>
</comment>
<evidence type="ECO:0000256" key="7">
    <source>
        <dbReference type="ARBA" id="ARBA00023180"/>
    </source>
</evidence>
<dbReference type="SMART" id="SM00409">
    <property type="entry name" value="IG"/>
    <property type="match status" value="3"/>
</dbReference>
<evidence type="ECO:0000256" key="3">
    <source>
        <dbReference type="ARBA" id="ARBA00022729"/>
    </source>
</evidence>
<dbReference type="PANTHER" id="PTHR12231:SF265">
    <property type="entry name" value="DPR-INTERACTING PROTEIN LAMBDA"/>
    <property type="match status" value="1"/>
</dbReference>
<evidence type="ECO:0000256" key="9">
    <source>
        <dbReference type="SAM" id="MobiDB-lite"/>
    </source>
</evidence>
<keyword evidence="5" id="KW-0472">Membrane</keyword>
<dbReference type="PANTHER" id="PTHR12231">
    <property type="entry name" value="CTX-RELATED TYPE I TRANSMEMBRANE PROTEIN"/>
    <property type="match status" value="1"/>
</dbReference>
<dbReference type="InterPro" id="IPR013098">
    <property type="entry name" value="Ig_I-set"/>
</dbReference>
<evidence type="ECO:0000256" key="6">
    <source>
        <dbReference type="ARBA" id="ARBA00023157"/>
    </source>
</evidence>
<dbReference type="Gene3D" id="2.60.40.10">
    <property type="entry name" value="Immunoglobulins"/>
    <property type="match status" value="3"/>
</dbReference>
<dbReference type="SUPFAM" id="SSF48726">
    <property type="entry name" value="Immunoglobulin"/>
    <property type="match status" value="3"/>
</dbReference>
<reference evidence="11 12" key="1">
    <citation type="journal article" date="2024" name="Ann. Entomol. Soc. Am.">
        <title>Genomic analyses of the southern and eastern yellowjacket wasps (Hymenoptera: Vespidae) reveal evolutionary signatures of social life.</title>
        <authorList>
            <person name="Catto M.A."/>
            <person name="Caine P.B."/>
            <person name="Orr S.E."/>
            <person name="Hunt B.G."/>
            <person name="Goodisman M.A.D."/>
        </authorList>
    </citation>
    <scope>NUCLEOTIDE SEQUENCE [LARGE SCALE GENOMIC DNA]</scope>
    <source>
        <strain evidence="11">233</strain>
        <tissue evidence="11">Head and thorax</tissue>
    </source>
</reference>
<name>A0ABD2AAQ0_VESSQ</name>
<dbReference type="SMART" id="SM00408">
    <property type="entry name" value="IGc2"/>
    <property type="match status" value="3"/>
</dbReference>
<dbReference type="InterPro" id="IPR007110">
    <property type="entry name" value="Ig-like_dom"/>
</dbReference>
<dbReference type="Pfam" id="PF07679">
    <property type="entry name" value="I-set"/>
    <property type="match status" value="1"/>
</dbReference>
<evidence type="ECO:0000259" key="10">
    <source>
        <dbReference type="PROSITE" id="PS50835"/>
    </source>
</evidence>
<keyword evidence="4" id="KW-0677">Repeat</keyword>
<dbReference type="InterPro" id="IPR003598">
    <property type="entry name" value="Ig_sub2"/>
</dbReference>
<organism evidence="11 12">
    <name type="scientific">Vespula squamosa</name>
    <name type="common">Southern yellow jacket</name>
    <name type="synonym">Wasp</name>
    <dbReference type="NCBI Taxonomy" id="30214"/>
    <lineage>
        <taxon>Eukaryota</taxon>
        <taxon>Metazoa</taxon>
        <taxon>Ecdysozoa</taxon>
        <taxon>Arthropoda</taxon>
        <taxon>Hexapoda</taxon>
        <taxon>Insecta</taxon>
        <taxon>Pterygota</taxon>
        <taxon>Neoptera</taxon>
        <taxon>Endopterygota</taxon>
        <taxon>Hymenoptera</taxon>
        <taxon>Apocrita</taxon>
        <taxon>Aculeata</taxon>
        <taxon>Vespoidea</taxon>
        <taxon>Vespidae</taxon>
        <taxon>Vespinae</taxon>
        <taxon>Vespula</taxon>
    </lineage>
</organism>
<dbReference type="InterPro" id="IPR003599">
    <property type="entry name" value="Ig_sub"/>
</dbReference>
<feature type="compositionally biased region" description="Low complexity" evidence="9">
    <location>
        <begin position="454"/>
        <end position="491"/>
    </location>
</feature>
<evidence type="ECO:0000313" key="11">
    <source>
        <dbReference type="EMBL" id="KAL2717689.1"/>
    </source>
</evidence>
<dbReference type="GO" id="GO:0005886">
    <property type="term" value="C:plasma membrane"/>
    <property type="evidence" value="ECO:0007669"/>
    <property type="project" value="UniProtKB-SubCell"/>
</dbReference>
<evidence type="ECO:0000256" key="4">
    <source>
        <dbReference type="ARBA" id="ARBA00022737"/>
    </source>
</evidence>
<keyword evidence="3" id="KW-0732">Signal</keyword>
<dbReference type="PROSITE" id="PS50835">
    <property type="entry name" value="IG_LIKE"/>
    <property type="match status" value="3"/>
</dbReference>
<dbReference type="Proteomes" id="UP001607302">
    <property type="component" value="Unassembled WGS sequence"/>
</dbReference>
<sequence length="526" mass="59318">MKSDIYFGLSMTFMMKQTETYQPYYGLPCSINYVYSLPFHSLLRLWFRFCFYADTILTMPMQIWSQTLPKLEIHPEFLAPLENYTVTQGRDVSFTCVVNHLQSYKIAWIKSDSRAILAIHTHMVAHNPRLSVTHNGHNTWKLHVRNVQANDSGTYMCQINTNPMESQTGYMKVVIPPDIMDLDDSTDLLTAMENNDLRLRCRATGTPEPTVTWKREDGQEIVLRSELGVKRVKSYEGELLPLLGILRQEMGSYLCIATNGVPPTISKRYRVTVRFKPTIKIKDQLVVAPTYGNIILLCYIESSPRASSVWYKANGAKILTNDKYNVTETIINDYAYQSNLTIKYLNPNDFGSYICSAENLYGKIEGTIYLQELRVPKTTMSTIRNTEPDERPNLRKQIERKGGKKYSQALGRGVGSMNSTQRNVVSWTQITPISRRNNSNSLPSVVLTKNSKVSSSSSPSSSFSSSSSSPPPSSSSSSLTSASAPAHTTPTQQDVQSDATSTHDSQLVYQLHLMIIVLLFAMISFY</sequence>